<keyword evidence="3" id="KW-1185">Reference proteome</keyword>
<gene>
    <name evidence="2" type="ORF">GT003_13230</name>
</gene>
<dbReference type="RefSeq" id="WP_161698407.1">
    <property type="nucleotide sequence ID" value="NZ_JAAAMU010000006.1"/>
</dbReference>
<dbReference type="Proteomes" id="UP000558113">
    <property type="component" value="Unassembled WGS sequence"/>
</dbReference>
<feature type="region of interest" description="Disordered" evidence="1">
    <location>
        <begin position="27"/>
        <end position="48"/>
    </location>
</feature>
<evidence type="ECO:0000313" key="3">
    <source>
        <dbReference type="Proteomes" id="UP000558113"/>
    </source>
</evidence>
<protein>
    <submittedName>
        <fullName evidence="2">Uncharacterized protein</fullName>
    </submittedName>
</protein>
<name>A0A7X4YQY5_9BACL</name>
<proteinExistence type="predicted"/>
<dbReference type="OrthoDB" id="2659718at2"/>
<dbReference type="EMBL" id="JAAAMU010000006">
    <property type="protein sequence ID" value="NBC69954.1"/>
    <property type="molecule type" value="Genomic_DNA"/>
</dbReference>
<feature type="compositionally biased region" description="Basic and acidic residues" evidence="1">
    <location>
        <begin position="35"/>
        <end position="48"/>
    </location>
</feature>
<sequence>MRSLLMTLLLIIVAVMIYSEVTGGEDGMNRQLEQSGHHMGDGIRRMSP</sequence>
<organism evidence="2 3">
    <name type="scientific">Paenibacillus sacheonensis</name>
    <dbReference type="NCBI Taxonomy" id="742054"/>
    <lineage>
        <taxon>Bacteria</taxon>
        <taxon>Bacillati</taxon>
        <taxon>Bacillota</taxon>
        <taxon>Bacilli</taxon>
        <taxon>Bacillales</taxon>
        <taxon>Paenibacillaceae</taxon>
        <taxon>Paenibacillus</taxon>
    </lineage>
</organism>
<accession>A0A7X4YQY5</accession>
<evidence type="ECO:0000256" key="1">
    <source>
        <dbReference type="SAM" id="MobiDB-lite"/>
    </source>
</evidence>
<comment type="caution">
    <text evidence="2">The sequence shown here is derived from an EMBL/GenBank/DDBJ whole genome shotgun (WGS) entry which is preliminary data.</text>
</comment>
<reference evidence="2 3" key="1">
    <citation type="submission" date="2020-01" db="EMBL/GenBank/DDBJ databases">
        <title>Paenibacillus soybeanensis sp. nov. isolated from the nodules of soybean (Glycine max(L.) Merr).</title>
        <authorList>
            <person name="Wang H."/>
        </authorList>
    </citation>
    <scope>NUCLEOTIDE SEQUENCE [LARGE SCALE GENOMIC DNA]</scope>
    <source>
        <strain evidence="2 3">DSM 23054</strain>
    </source>
</reference>
<dbReference type="AlphaFoldDB" id="A0A7X4YQY5"/>
<evidence type="ECO:0000313" key="2">
    <source>
        <dbReference type="EMBL" id="NBC69954.1"/>
    </source>
</evidence>